<name>A0A494X725_9BURK</name>
<sequence>MEQYVHLAGVGLQVEFIAHELARISHNALQLLNSGDEQELVSMKRGLGAQLKTLDKKIRTLDALSIPGRHRKTTCDIREIISAFMDMHTAKAIITLSF</sequence>
<comment type="caution">
    <text evidence="1">The sequence shown here is derived from an EMBL/GenBank/DDBJ whole genome shotgun (WGS) entry which is preliminary data.</text>
</comment>
<gene>
    <name evidence="1" type="ORF">D7S86_28125</name>
</gene>
<evidence type="ECO:0000313" key="1">
    <source>
        <dbReference type="EMBL" id="RKP44086.1"/>
    </source>
</evidence>
<protein>
    <submittedName>
        <fullName evidence="1">Uncharacterized protein</fullName>
    </submittedName>
</protein>
<dbReference type="RefSeq" id="WP_121091442.1">
    <property type="nucleotide sequence ID" value="NZ_RBZU01000022.1"/>
</dbReference>
<dbReference type="AlphaFoldDB" id="A0A494X725"/>
<organism evidence="1 2">
    <name type="scientific">Pararobbsia silviterrae</name>
    <dbReference type="NCBI Taxonomy" id="1792498"/>
    <lineage>
        <taxon>Bacteria</taxon>
        <taxon>Pseudomonadati</taxon>
        <taxon>Pseudomonadota</taxon>
        <taxon>Betaproteobacteria</taxon>
        <taxon>Burkholderiales</taxon>
        <taxon>Burkholderiaceae</taxon>
        <taxon>Pararobbsia</taxon>
    </lineage>
</organism>
<dbReference type="EMBL" id="RBZU01000022">
    <property type="protein sequence ID" value="RKP44086.1"/>
    <property type="molecule type" value="Genomic_DNA"/>
</dbReference>
<dbReference type="OrthoDB" id="9816482at2"/>
<evidence type="ECO:0000313" key="2">
    <source>
        <dbReference type="Proteomes" id="UP000270342"/>
    </source>
</evidence>
<dbReference type="Proteomes" id="UP000270342">
    <property type="component" value="Unassembled WGS sequence"/>
</dbReference>
<proteinExistence type="predicted"/>
<reference evidence="1 2" key="1">
    <citation type="submission" date="2018-10" db="EMBL/GenBank/DDBJ databases">
        <title>Robbsia sp. DHC34, isolated from soil.</title>
        <authorList>
            <person name="Gao Z.-H."/>
            <person name="Qiu L.-H."/>
        </authorList>
    </citation>
    <scope>NUCLEOTIDE SEQUENCE [LARGE SCALE GENOMIC DNA]</scope>
    <source>
        <strain evidence="1 2">DHC34</strain>
    </source>
</reference>
<keyword evidence="2" id="KW-1185">Reference proteome</keyword>
<accession>A0A494X725</accession>